<dbReference type="AlphaFoldDB" id="A0A9P6KPE1"/>
<gene>
    <name evidence="1" type="ORF">PMIN01_07491</name>
</gene>
<organism evidence="1 2">
    <name type="scientific">Paraphaeosphaeria minitans</name>
    <dbReference type="NCBI Taxonomy" id="565426"/>
    <lineage>
        <taxon>Eukaryota</taxon>
        <taxon>Fungi</taxon>
        <taxon>Dikarya</taxon>
        <taxon>Ascomycota</taxon>
        <taxon>Pezizomycotina</taxon>
        <taxon>Dothideomycetes</taxon>
        <taxon>Pleosporomycetidae</taxon>
        <taxon>Pleosporales</taxon>
        <taxon>Massarineae</taxon>
        <taxon>Didymosphaeriaceae</taxon>
        <taxon>Paraphaeosphaeria</taxon>
    </lineage>
</organism>
<dbReference type="EMBL" id="WJXW01000007">
    <property type="protein sequence ID" value="KAF9734588.1"/>
    <property type="molecule type" value="Genomic_DNA"/>
</dbReference>
<protein>
    <submittedName>
        <fullName evidence="1">Uncharacterized protein</fullName>
    </submittedName>
</protein>
<dbReference type="Proteomes" id="UP000756921">
    <property type="component" value="Unassembled WGS sequence"/>
</dbReference>
<accession>A0A9P6KPE1</accession>
<sequence length="253" mass="27934">MTFAFSGHSLGKLPLLQLERSSRGGWDVRCSREMAAVDGNVRRRGRARDTARRRGCRAWRCIATGRRHDRSKGRPQESSNWARGDIGARKTARARWVGSKFLYDAGCVHAASCRIPLHPIASHCILLSVRCSAASPRFQRRPPVLLCRCRFCCATCSTAKYLHRSATQVEHTRSVQVRAGGCRWVQVGAGGCRWVQVDASGCKWVHAGAGAVPVTGARGAGRMQHRLYPKKLAPNWPLPVDVNGRPRDMEAAV</sequence>
<reference evidence="1" key="1">
    <citation type="journal article" date="2020" name="Mol. Plant Microbe Interact.">
        <title>Genome Sequence of the Biocontrol Agent Coniothyrium minitans strain Conio (IMI 134523).</title>
        <authorList>
            <person name="Patel D."/>
            <person name="Shittu T.A."/>
            <person name="Baroncelli R."/>
            <person name="Muthumeenakshi S."/>
            <person name="Osborne T.H."/>
            <person name="Janganan T.K."/>
            <person name="Sreenivasaprasad S."/>
        </authorList>
    </citation>
    <scope>NUCLEOTIDE SEQUENCE</scope>
    <source>
        <strain evidence="1">Conio</strain>
    </source>
</reference>
<evidence type="ECO:0000313" key="2">
    <source>
        <dbReference type="Proteomes" id="UP000756921"/>
    </source>
</evidence>
<comment type="caution">
    <text evidence="1">The sequence shown here is derived from an EMBL/GenBank/DDBJ whole genome shotgun (WGS) entry which is preliminary data.</text>
</comment>
<proteinExistence type="predicted"/>
<keyword evidence="2" id="KW-1185">Reference proteome</keyword>
<evidence type="ECO:0000313" key="1">
    <source>
        <dbReference type="EMBL" id="KAF9734588.1"/>
    </source>
</evidence>
<dbReference type="OrthoDB" id="10670742at2759"/>
<name>A0A9P6KPE1_9PLEO</name>